<dbReference type="Gene3D" id="2.20.25.420">
    <property type="entry name" value="ZPR1, zinc finger domain"/>
    <property type="match status" value="2"/>
</dbReference>
<evidence type="ECO:0000256" key="8">
    <source>
        <dbReference type="SAM" id="MobiDB-lite"/>
    </source>
</evidence>
<comment type="similarity">
    <text evidence="2">Belongs to the ZPR1 family.</text>
</comment>
<proteinExistence type="inferred from homology"/>
<keyword evidence="3" id="KW-0479">Metal-binding</keyword>
<feature type="region of interest" description="Disordered" evidence="8">
    <location>
        <begin position="1"/>
        <end position="21"/>
    </location>
</feature>
<comment type="subcellular location">
    <subcellularLocation>
        <location evidence="1">Nucleus</location>
    </subcellularLocation>
</comment>
<dbReference type="GO" id="GO:0008270">
    <property type="term" value="F:zinc ion binding"/>
    <property type="evidence" value="ECO:0007669"/>
    <property type="project" value="UniProtKB-KW"/>
</dbReference>
<dbReference type="FunFam" id="2.20.25.420:FF:000001">
    <property type="entry name" value="Zinc finger protein ZPR1"/>
    <property type="match status" value="1"/>
</dbReference>
<dbReference type="PANTHER" id="PTHR10876">
    <property type="entry name" value="ZINC FINGER PROTEIN ZPR1"/>
    <property type="match status" value="1"/>
</dbReference>
<dbReference type="GO" id="GO:0005737">
    <property type="term" value="C:cytoplasm"/>
    <property type="evidence" value="ECO:0000318"/>
    <property type="project" value="GO_Central"/>
</dbReference>
<accession>F6QE47</accession>
<reference evidence="11" key="1">
    <citation type="journal article" date="2002" name="Science">
        <title>The draft genome of Ciona intestinalis: insights into chordate and vertebrate origins.</title>
        <authorList>
            <person name="Dehal P."/>
            <person name="Satou Y."/>
            <person name="Campbell R.K."/>
            <person name="Chapman J."/>
            <person name="Degnan B."/>
            <person name="De Tomaso A."/>
            <person name="Davidson B."/>
            <person name="Di Gregorio A."/>
            <person name="Gelpke M."/>
            <person name="Goodstein D.M."/>
            <person name="Harafuji N."/>
            <person name="Hastings K.E."/>
            <person name="Ho I."/>
            <person name="Hotta K."/>
            <person name="Huang W."/>
            <person name="Kawashima T."/>
            <person name="Lemaire P."/>
            <person name="Martinez D."/>
            <person name="Meinertzhagen I.A."/>
            <person name="Necula S."/>
            <person name="Nonaka M."/>
            <person name="Putnam N."/>
            <person name="Rash S."/>
            <person name="Saiga H."/>
            <person name="Satake M."/>
            <person name="Terry A."/>
            <person name="Yamada L."/>
            <person name="Wang H.G."/>
            <person name="Awazu S."/>
            <person name="Azumi K."/>
            <person name="Boore J."/>
            <person name="Branno M."/>
            <person name="Chin-Bow S."/>
            <person name="DeSantis R."/>
            <person name="Doyle S."/>
            <person name="Francino P."/>
            <person name="Keys D.N."/>
            <person name="Haga S."/>
            <person name="Hayashi H."/>
            <person name="Hino K."/>
            <person name="Imai K.S."/>
            <person name="Inaba K."/>
            <person name="Kano S."/>
            <person name="Kobayashi K."/>
            <person name="Kobayashi M."/>
            <person name="Lee B.I."/>
            <person name="Makabe K.W."/>
            <person name="Manohar C."/>
            <person name="Matassi G."/>
            <person name="Medina M."/>
            <person name="Mochizuki Y."/>
            <person name="Mount S."/>
            <person name="Morishita T."/>
            <person name="Miura S."/>
            <person name="Nakayama A."/>
            <person name="Nishizaka S."/>
            <person name="Nomoto H."/>
            <person name="Ohta F."/>
            <person name="Oishi K."/>
            <person name="Rigoutsos I."/>
            <person name="Sano M."/>
            <person name="Sasaki A."/>
            <person name="Sasakura Y."/>
            <person name="Shoguchi E."/>
            <person name="Shin-i T."/>
            <person name="Spagnuolo A."/>
            <person name="Stainier D."/>
            <person name="Suzuki M.M."/>
            <person name="Tassy O."/>
            <person name="Takatori N."/>
            <person name="Tokuoka M."/>
            <person name="Yagi K."/>
            <person name="Yoshizaki F."/>
            <person name="Wada S."/>
            <person name="Zhang C."/>
            <person name="Hyatt P.D."/>
            <person name="Larimer F."/>
            <person name="Detter C."/>
            <person name="Doggett N."/>
            <person name="Glavina T."/>
            <person name="Hawkins T."/>
            <person name="Richardson P."/>
            <person name="Lucas S."/>
            <person name="Kohara Y."/>
            <person name="Levine M."/>
            <person name="Satoh N."/>
            <person name="Rokhsar D.S."/>
        </authorList>
    </citation>
    <scope>NUCLEOTIDE SEQUENCE [LARGE SCALE GENOMIC DNA]</scope>
</reference>
<dbReference type="SMART" id="SM00709">
    <property type="entry name" value="Zpr1"/>
    <property type="match status" value="2"/>
</dbReference>
<dbReference type="Pfam" id="PF22794">
    <property type="entry name" value="jr-ZPR1"/>
    <property type="match status" value="2"/>
</dbReference>
<dbReference type="Gene3D" id="2.60.120.1040">
    <property type="entry name" value="ZPR1, A/B domain"/>
    <property type="match status" value="2"/>
</dbReference>
<dbReference type="Pfam" id="PF03367">
    <property type="entry name" value="Zn_ribbon_ZPR1"/>
    <property type="match status" value="2"/>
</dbReference>
<dbReference type="InterPro" id="IPR056180">
    <property type="entry name" value="ZPR1_jr_dom"/>
</dbReference>
<dbReference type="InParanoid" id="F6QE47"/>
<dbReference type="PANTHER" id="PTHR10876:SF0">
    <property type="entry name" value="ZINC FINGER PROTEIN ZPR1"/>
    <property type="match status" value="1"/>
</dbReference>
<dbReference type="OMA" id="FREVVIM"/>
<dbReference type="FunFam" id="2.60.120.1040:FF:000002">
    <property type="entry name" value="zinc finger protein ZPR1"/>
    <property type="match status" value="1"/>
</dbReference>
<evidence type="ECO:0000259" key="9">
    <source>
        <dbReference type="SMART" id="SM00709"/>
    </source>
</evidence>
<name>F6QE47_CIOIN</name>
<organism evidence="10 11">
    <name type="scientific">Ciona intestinalis</name>
    <name type="common">Transparent sea squirt</name>
    <name type="synonym">Ascidia intestinalis</name>
    <dbReference type="NCBI Taxonomy" id="7719"/>
    <lineage>
        <taxon>Eukaryota</taxon>
        <taxon>Metazoa</taxon>
        <taxon>Chordata</taxon>
        <taxon>Tunicata</taxon>
        <taxon>Ascidiacea</taxon>
        <taxon>Phlebobranchia</taxon>
        <taxon>Cionidae</taxon>
        <taxon>Ciona</taxon>
    </lineage>
</organism>
<keyword evidence="4" id="KW-0677">Repeat</keyword>
<keyword evidence="6" id="KW-0862">Zinc</keyword>
<evidence type="ECO:0000256" key="5">
    <source>
        <dbReference type="ARBA" id="ARBA00022771"/>
    </source>
</evidence>
<dbReference type="InterPro" id="IPR004457">
    <property type="entry name" value="Znf_ZPR1"/>
</dbReference>
<evidence type="ECO:0000256" key="3">
    <source>
        <dbReference type="ARBA" id="ARBA00022723"/>
    </source>
</evidence>
<evidence type="ECO:0000256" key="1">
    <source>
        <dbReference type="ARBA" id="ARBA00004123"/>
    </source>
</evidence>
<protein>
    <recommendedName>
        <fullName evidence="9">Zinc finger ZPR1-type domain-containing protein</fullName>
    </recommendedName>
</protein>
<evidence type="ECO:0000256" key="4">
    <source>
        <dbReference type="ARBA" id="ARBA00022737"/>
    </source>
</evidence>
<reference evidence="10" key="4">
    <citation type="submission" date="2025-09" db="UniProtKB">
        <authorList>
            <consortium name="Ensembl"/>
        </authorList>
    </citation>
    <scope>IDENTIFICATION</scope>
</reference>
<dbReference type="FunCoup" id="F6QE47">
    <property type="interactions" value="928"/>
</dbReference>
<dbReference type="EMBL" id="EAAA01000092">
    <property type="status" value="NOT_ANNOTATED_CDS"/>
    <property type="molecule type" value="Genomic_DNA"/>
</dbReference>
<evidence type="ECO:0000256" key="2">
    <source>
        <dbReference type="ARBA" id="ARBA00008354"/>
    </source>
</evidence>
<keyword evidence="11" id="KW-1185">Reference proteome</keyword>
<dbReference type="InterPro" id="IPR042452">
    <property type="entry name" value="ZPR1_Znf1/2"/>
</dbReference>
<dbReference type="AlphaFoldDB" id="F6QE47"/>
<evidence type="ECO:0000256" key="6">
    <source>
        <dbReference type="ARBA" id="ARBA00022833"/>
    </source>
</evidence>
<feature type="compositionally biased region" description="Basic and acidic residues" evidence="8">
    <location>
        <begin position="1"/>
        <end position="13"/>
    </location>
</feature>
<feature type="domain" description="Zinc finger ZPR1-type" evidence="9">
    <location>
        <begin position="32"/>
        <end position="190"/>
    </location>
</feature>
<dbReference type="FunFam" id="2.20.25.420:FF:000002">
    <property type="entry name" value="Zinc finger protein ZPR1"/>
    <property type="match status" value="1"/>
</dbReference>
<evidence type="ECO:0000313" key="11">
    <source>
        <dbReference type="Proteomes" id="UP000008144"/>
    </source>
</evidence>
<feature type="domain" description="Zinc finger ZPR1-type" evidence="9">
    <location>
        <begin position="239"/>
        <end position="396"/>
    </location>
</feature>
<reference evidence="10" key="3">
    <citation type="submission" date="2025-08" db="UniProtKB">
        <authorList>
            <consortium name="Ensembl"/>
        </authorList>
    </citation>
    <scope>IDENTIFICATION</scope>
</reference>
<dbReference type="NCBIfam" id="TIGR00310">
    <property type="entry name" value="ZPR1_znf"/>
    <property type="match status" value="2"/>
</dbReference>
<dbReference type="Proteomes" id="UP000008144">
    <property type="component" value="Chromosome 1"/>
</dbReference>
<evidence type="ECO:0000256" key="7">
    <source>
        <dbReference type="ARBA" id="ARBA00023242"/>
    </source>
</evidence>
<reference evidence="10" key="2">
    <citation type="journal article" date="2008" name="Genome Biol.">
        <title>Improved genome assembly and evidence-based global gene model set for the chordate Ciona intestinalis: new insight into intron and operon populations.</title>
        <authorList>
            <person name="Satou Y."/>
            <person name="Mineta K."/>
            <person name="Ogasawara M."/>
            <person name="Sasakura Y."/>
            <person name="Shoguchi E."/>
            <person name="Ueno K."/>
            <person name="Yamada L."/>
            <person name="Matsumoto J."/>
            <person name="Wasserscheid J."/>
            <person name="Dewar K."/>
            <person name="Wiley G.B."/>
            <person name="Macmil S.L."/>
            <person name="Roe B.A."/>
            <person name="Zeller R.W."/>
            <person name="Hastings K.E."/>
            <person name="Lemaire P."/>
            <person name="Lindquist E."/>
            <person name="Endo T."/>
            <person name="Hotta K."/>
            <person name="Inaba K."/>
        </authorList>
    </citation>
    <scope>NUCLEOTIDE SEQUENCE [LARGE SCALE GENOMIC DNA]</scope>
    <source>
        <strain evidence="10">wild type</strain>
    </source>
</reference>
<keyword evidence="5" id="KW-0863">Zinc-finger</keyword>
<dbReference type="HOGENOM" id="CLU_024138_5_0_1"/>
<dbReference type="GeneTree" id="ENSGT00390000005306"/>
<dbReference type="FunFam" id="2.60.120.1040:FF:000001">
    <property type="entry name" value="Zinc finger protein ZPR1"/>
    <property type="match status" value="1"/>
</dbReference>
<dbReference type="Ensembl" id="ENSCINT00000018446.3">
    <property type="protein sequence ID" value="ENSCINP00000018446.3"/>
    <property type="gene ID" value="ENSCING00000009093.3"/>
</dbReference>
<dbReference type="STRING" id="7719.ENSCINP00000018446"/>
<dbReference type="GO" id="GO:0005634">
    <property type="term" value="C:nucleus"/>
    <property type="evidence" value="ECO:0000318"/>
    <property type="project" value="GO_Central"/>
</dbReference>
<sequence length="433" mass="47792">MATDSAKQDEKPAIFEPISGENEDTGLTEIQSLCVNCEEEGTTKFLFIKIPFYKEIIISSFYCPHCSASNNEIQSAGTIQEKGVIITCKVQNKSDLNRQVVRADIASVSIPELGFEIPPASQKGTLSTIEGIIQRSVDGLQQEQPIRKSLHPDVFEKIEAFIGKLKTIRTGETPFTLVVNDPSGNSFVENPHAPNHDPALTFTHYKRNLEQNKALGLSIELPEPGQGLDLKNEVITFSTECPSCGVTNETNMKVVKIPHFKEVIIMATNCDTCGKRTNEVKSGTGFEPKGKIITLKVKSTEDMSRDVLKSETCTIKIPELDFITGGNAISGKFTTVEGLLVDLKAMMLETNPFVGGDSATNDKLRKFVEKLDSLLKGATPFTLILDDMNSNSFIQNIYAPEPDPCLSEVEYERTYEQNEELGLNDMNTENYTS</sequence>
<dbReference type="InterPro" id="IPR042451">
    <property type="entry name" value="ZPR1_A/B_dom"/>
</dbReference>
<keyword evidence="7" id="KW-0539">Nucleus</keyword>
<dbReference type="InterPro" id="IPR040141">
    <property type="entry name" value="ZPR1"/>
</dbReference>
<evidence type="ECO:0000313" key="10">
    <source>
        <dbReference type="Ensembl" id="ENSCINP00000018446.3"/>
    </source>
</evidence>